<dbReference type="InterPro" id="IPR050708">
    <property type="entry name" value="T6SS_VgrG/RHS"/>
</dbReference>
<dbReference type="NCBIfam" id="TIGR03696">
    <property type="entry name" value="Rhs_assc_core"/>
    <property type="match status" value="1"/>
</dbReference>
<feature type="domain" description="Insecticide toxin TcdB middle/C-terminal" evidence="6">
    <location>
        <begin position="850"/>
        <end position="962"/>
    </location>
</feature>
<dbReference type="KEGG" id="cbat:M666_00585"/>
<sequence>MVFGDIGIQDLQLEHTLDINPSNGNVSGMVKVPLSEGRNGFGAALSLHYGSSSRNSVFGMGWSLSGLPFIAIDTKKGLPKYDGTDNYAFNGASSVVPQLFKTGSTWNHKIEENAAYWIYCYRAKNEDAYTRFEKWIKKSTGEVHWRTRSKNNVVSVYGLEASGLNQIADPENKSRIFIWLLEAQYDNLGNAIQYIYKQENGDNIDSLKSYESNRLRKFSRTNFAQKYPDRILYGNTMPLQADRPLPANNKWLFEVVFDYGEYQNRPYSNSQPNAGVKWHKRPDPYSVNNSGFEIRIYRLCKRILMFHHFDELAGKSLTGIFECKYNKNPSGTTLRGLAYTGIRRDINAGTYTEKQLPELTFKYSVPTVGVSFNATIQESNENLPQGFNHLKTRLVDLFGEGLTGILTESANAWYYKPNLGDGLFGKQDIVIEKPSQEMGIYSLGDFDQDGNLNLFSLQGRTAGYYEFDREREKWSGFKALQNIPQVGHSKFMDVDGDGYPDLVVEREDKIICYPFKGKDGFEKPYEFAKPISNGVVYAPTIGENLSLDYFQADMTGDGLPDQVRIKNGRVEYYPNLGHGHFGEVVLMEDSPIIDFDNTFDASRIRLYDLDGSGTSDILYIGNGEIRYWHNASGNKFIFGGRITNLPYIDNISSAIVLDFLGQGTPCLVWSNSLSFSQNSSIQYLELTNGIKPRLLISLENGLGKEEQIEYGYSGKHYLDAKKAGNPWISKIPSHFTVVDKKIVIDHITNSRFITEFKYQDGHYDGNERSFVSFGLIEQYDTELFENASITHDKEYTQPSCTRTWLHNGIFGWDSRRAGQFYNKDAKHQLLSPQSFEHMDALESNDFEQGYRTLAGKVIRQEIYATTPVGELAEHPYQVSQNSYSIRKLQHKHKKNDSCFFAYQTEALSYTYEQEANDPKIAHQLSVLVNEFGDMEKSLNVAYSRRNSAIGSYPAQNRDYITLSKNTYLNKNTLDNYQTGILFEAKDFEVNFIDRNPDEIIRLKDVQALFDGLAANAIEFDRVLSSGGVSQARLISWDRSYFWNNNFDDVLPLGQTGHIVFAHHEETACFNDNLINQAFIGKVTTVMLSDNDEGNYIQNEGYWWQQTAVNYFLGMDKFFNLDKVERAAGNITTYQYDKYNLNIIEITDAFGNITKGEIDYNIVEPFRLIDPNDNVSEVLYDPLGVPVVTTHQGTVLDDSSTLQKYGNNLIGDYAKRNDESIVNILANPANYLQQADSFLFYDVDSWINQGKPLRSINLNRENLVHDGKGTIDNSFKIQIGLDYQDGFGRIIQSKQKVESGLAILRKPDGGLDLDTGGEPILLHSNERWLVSGHVVYNNKIQPVRQFEPYFSTLADFENDEVLETFGVSAQNYYDAVGRTYRTDFPNSTFTEIKFTPWEVTSYDQNDTVDRSFYKIFREILPNDAPERMALDKSLAHKETPAIVKFDPLGREIVTLERNNDGAERRIENRYDINGNIAEIIDARNLEAFEYKRDMLGRQLYEKSMDAGEKWAFHNNLDQTIHLWDSRNIHQRTRYDHLDRVTTVLVDGALGLNQITERFVYGEDASVVQAKEKNLRGQLVIYYDQAGLQELKIAAPGGVPLLVERKLLHQFTAEPNWSNPATVGLAADTYTSKYRYDALGRPDQQELPDQTTRKFIFNQGGGVQKVLVSTADEEMNDVELLKNTTYDAKGLRQSALLGNDVETSYSYDTETFRMKRLRSRKTSGTPRTYQDIFYTYDPVGNLVHLVDEAQQPTSPNPHVLQGLNVSSHSEFEYDALYQLKVAKGRVHQALLQNDYADRSREAGVPANWGKGTRHITLNNGATVERFSRTYQYDVAGNIESIRHSGVSQNWNKQIWTSPSSNRSLPQTDFNDVAISNPESRFDANGNCIYMPHLRSLEWNYRNNISKAVVIDRSAQGKPNDEEYYVYGGDGMRVRKITQRVVDVTNDTVELTEKIYLDGCEIKRITRGGIELIKRLTSTITDGTNTIAKIHSWETDTNARETDDVTKKKIHYQLANHLGSAALELDEQGAVITYEEYFPYGGTSFIAGRNKREIDLKDYRYSGKERDDFTGLYYFGYRYYAHWIGGWINPDPIGPEDSLNLYLYVHNNPINLVDPNGLQSTEIPETDVPTSRSYNNITDEQRRLLGERSIEARSTLTNELSGPLTTHFGSGYFAWHTSNGKWIWFHGAEPEVGEGEIGPSISPTTDNDAPEAEREAPPPTAEPEVLEPEIETQNHEGNNGSRIPGSGTSYAGSELIFSNPEGFTLEVPNNFDDDKLRMYRERIQTDRGVGNRSALNADSNITITDADVDATWQQYQEVNPNGSFDRVRVQQELEAGRVLNSDTGRFRNANPTSRSPVTDDIRANNSILQENWLEAEDAAGRTRPSGHHVDHGVELQHINRPNGTGGADTVRFEDHRFQQDSVNTSQGSSARHTRERSVAAGAPENVPAGGVARSRDIGLLRNSEGLRTFGRGAGHLFTIGGPILSWYGASQISDQRVRYAAYATVGVESLGVGTYFYGRWALNGANGFGNGLRVMGTGSRFMRIGGGAGMIITSVYSWGEHFQQEEYGVLVGDTAGTGLGYMMLTQTGSTPLVALTGTALAANYAGDYVESRVTPRYGRSAGITAGTGVGLGIGAAVGGGLVFFGLVSNPVGWGILAVGGIAGFIGAVW</sequence>
<feature type="transmembrane region" description="Helical" evidence="5">
    <location>
        <begin position="2647"/>
        <end position="2665"/>
    </location>
</feature>
<proteinExistence type="predicted"/>
<keyword evidence="5" id="KW-1133">Transmembrane helix</keyword>
<feature type="region of interest" description="Disordered" evidence="4">
    <location>
        <begin position="2376"/>
        <end position="2446"/>
    </location>
</feature>
<dbReference type="InterPro" id="IPR022385">
    <property type="entry name" value="Rhs_assc_core"/>
</dbReference>
<dbReference type="Gene3D" id="2.180.10.10">
    <property type="entry name" value="RHS repeat-associated core"/>
    <property type="match status" value="1"/>
</dbReference>
<dbReference type="InterPro" id="IPR028994">
    <property type="entry name" value="Integrin_alpha_N"/>
</dbReference>
<evidence type="ECO:0000256" key="3">
    <source>
        <dbReference type="ARBA" id="ARBA00023026"/>
    </source>
</evidence>
<dbReference type="InterPro" id="IPR022044">
    <property type="entry name" value="TcdB_toxin_mid/C"/>
</dbReference>
<dbReference type="Pfam" id="PF12255">
    <property type="entry name" value="TcdB_toxin_midC"/>
    <property type="match status" value="1"/>
</dbReference>
<dbReference type="Pfam" id="PF03534">
    <property type="entry name" value="SpvB"/>
    <property type="match status" value="1"/>
</dbReference>
<evidence type="ECO:0000256" key="1">
    <source>
        <dbReference type="ARBA" id="ARBA00004613"/>
    </source>
</evidence>
<dbReference type="GO" id="GO:0005576">
    <property type="term" value="C:extracellular region"/>
    <property type="evidence" value="ECO:0007669"/>
    <property type="project" value="UniProtKB-SubCell"/>
</dbReference>
<evidence type="ECO:0000256" key="4">
    <source>
        <dbReference type="SAM" id="MobiDB-lite"/>
    </source>
</evidence>
<dbReference type="RefSeq" id="WP_029445396.1">
    <property type="nucleotide sequence ID" value="NZ_CP009976.1"/>
</dbReference>
<keyword evidence="3" id="KW-0843">Virulence</keyword>
<dbReference type="InterPro" id="IPR022045">
    <property type="entry name" value="TcdB_toxin_mid/N"/>
</dbReference>
<evidence type="ECO:0008006" key="10">
    <source>
        <dbReference type="Google" id="ProtNLM"/>
    </source>
</evidence>
<gene>
    <name evidence="8" type="ORF">M666_00585</name>
</gene>
<dbReference type="InterPro" id="IPR003284">
    <property type="entry name" value="Sal_SpvB"/>
</dbReference>
<evidence type="ECO:0000313" key="9">
    <source>
        <dbReference type="Proteomes" id="UP000030786"/>
    </source>
</evidence>
<dbReference type="Pfam" id="PF12256">
    <property type="entry name" value="TcdB_toxin_midN"/>
    <property type="match status" value="1"/>
</dbReference>
<evidence type="ECO:0000313" key="8">
    <source>
        <dbReference type="EMBL" id="AIZ40201.1"/>
    </source>
</evidence>
<protein>
    <recommendedName>
        <fullName evidence="10">Insecticidal toxin complex protein</fullName>
    </recommendedName>
</protein>
<accession>A0AAU8RIH3</accession>
<evidence type="ECO:0000259" key="7">
    <source>
        <dbReference type="Pfam" id="PF12256"/>
    </source>
</evidence>
<feature type="domain" description="Insecticide toxin TcdB middle/N-terminal" evidence="7">
    <location>
        <begin position="656"/>
        <end position="807"/>
    </location>
</feature>
<dbReference type="EMBL" id="CP009976">
    <property type="protein sequence ID" value="AIZ40201.1"/>
    <property type="molecule type" value="Genomic_DNA"/>
</dbReference>
<dbReference type="SUPFAM" id="SSF69318">
    <property type="entry name" value="Integrin alpha N-terminal domain"/>
    <property type="match status" value="1"/>
</dbReference>
<evidence type="ECO:0000259" key="6">
    <source>
        <dbReference type="Pfam" id="PF12255"/>
    </source>
</evidence>
<keyword evidence="5" id="KW-0472">Membrane</keyword>
<dbReference type="PRINTS" id="PR01341">
    <property type="entry name" value="SALSPVBPROT"/>
</dbReference>
<dbReference type="GeneID" id="78059233"/>
<dbReference type="PANTHER" id="PTHR32305">
    <property type="match status" value="1"/>
</dbReference>
<feature type="region of interest" description="Disordered" evidence="4">
    <location>
        <begin position="2190"/>
        <end position="2221"/>
    </location>
</feature>
<feature type="compositionally biased region" description="Polar residues" evidence="4">
    <location>
        <begin position="2416"/>
        <end position="2427"/>
    </location>
</feature>
<keyword evidence="2" id="KW-0964">Secreted</keyword>
<feature type="transmembrane region" description="Helical" evidence="5">
    <location>
        <begin position="2620"/>
        <end position="2641"/>
    </location>
</feature>
<organism evidence="8 9">
    <name type="scientific">Cellulophaga baltica 18</name>
    <dbReference type="NCBI Taxonomy" id="1348584"/>
    <lineage>
        <taxon>Bacteria</taxon>
        <taxon>Pseudomonadati</taxon>
        <taxon>Bacteroidota</taxon>
        <taxon>Flavobacteriia</taxon>
        <taxon>Flavobacteriales</taxon>
        <taxon>Flavobacteriaceae</taxon>
        <taxon>Cellulophaga</taxon>
    </lineage>
</organism>
<reference evidence="8 9" key="1">
    <citation type="journal article" date="2014" name="Environ. Microbiol.">
        <title>Contrasting genomic patterns and infection strategies of two co-existing Bacteroidetes podovirus genera.</title>
        <authorList>
            <person name="Holmfeldt K."/>
            <person name="Howard-Varona C."/>
            <person name="Solonenko N."/>
            <person name="Sullivan M.B."/>
        </authorList>
    </citation>
    <scope>NUCLEOTIDE SEQUENCE [LARGE SCALE GENOMIC DNA]</scope>
    <source>
        <strain evidence="8 9">18</strain>
    </source>
</reference>
<dbReference type="PANTHER" id="PTHR32305:SF15">
    <property type="entry name" value="PROTEIN RHSA-RELATED"/>
    <property type="match status" value="1"/>
</dbReference>
<evidence type="ECO:0000256" key="5">
    <source>
        <dbReference type="SAM" id="Phobius"/>
    </source>
</evidence>
<name>A0AAU8RIH3_9FLAO</name>
<comment type="subcellular location">
    <subcellularLocation>
        <location evidence="1">Secreted</location>
    </subcellularLocation>
</comment>
<dbReference type="Proteomes" id="UP000030786">
    <property type="component" value="Chromosome"/>
</dbReference>
<keyword evidence="5" id="KW-0812">Transmembrane</keyword>
<evidence type="ECO:0000256" key="2">
    <source>
        <dbReference type="ARBA" id="ARBA00022525"/>
    </source>
</evidence>
<dbReference type="GO" id="GO:0005737">
    <property type="term" value="C:cytoplasm"/>
    <property type="evidence" value="ECO:0007669"/>
    <property type="project" value="InterPro"/>
</dbReference>